<feature type="compositionally biased region" description="Polar residues" evidence="1">
    <location>
        <begin position="1"/>
        <end position="19"/>
    </location>
</feature>
<proteinExistence type="predicted"/>
<dbReference type="AlphaFoldDB" id="A0A0A9AJ76"/>
<evidence type="ECO:0000256" key="1">
    <source>
        <dbReference type="SAM" id="MobiDB-lite"/>
    </source>
</evidence>
<reference evidence="2" key="2">
    <citation type="journal article" date="2015" name="Data Brief">
        <title>Shoot transcriptome of the giant reed, Arundo donax.</title>
        <authorList>
            <person name="Barrero R.A."/>
            <person name="Guerrero F.D."/>
            <person name="Moolhuijzen P."/>
            <person name="Goolsby J.A."/>
            <person name="Tidwell J."/>
            <person name="Bellgard S.E."/>
            <person name="Bellgard M.I."/>
        </authorList>
    </citation>
    <scope>NUCLEOTIDE SEQUENCE</scope>
    <source>
        <tissue evidence="2">Shoot tissue taken approximately 20 cm above the soil surface</tissue>
    </source>
</reference>
<feature type="region of interest" description="Disordered" evidence="1">
    <location>
        <begin position="1"/>
        <end position="25"/>
    </location>
</feature>
<dbReference type="EMBL" id="GBRH01250798">
    <property type="protein sequence ID" value="JAD47097.1"/>
    <property type="molecule type" value="Transcribed_RNA"/>
</dbReference>
<organism evidence="2">
    <name type="scientific">Arundo donax</name>
    <name type="common">Giant reed</name>
    <name type="synonym">Donax arundinaceus</name>
    <dbReference type="NCBI Taxonomy" id="35708"/>
    <lineage>
        <taxon>Eukaryota</taxon>
        <taxon>Viridiplantae</taxon>
        <taxon>Streptophyta</taxon>
        <taxon>Embryophyta</taxon>
        <taxon>Tracheophyta</taxon>
        <taxon>Spermatophyta</taxon>
        <taxon>Magnoliopsida</taxon>
        <taxon>Liliopsida</taxon>
        <taxon>Poales</taxon>
        <taxon>Poaceae</taxon>
        <taxon>PACMAD clade</taxon>
        <taxon>Arundinoideae</taxon>
        <taxon>Arundineae</taxon>
        <taxon>Arundo</taxon>
    </lineage>
</organism>
<evidence type="ECO:0000313" key="2">
    <source>
        <dbReference type="EMBL" id="JAD47097.1"/>
    </source>
</evidence>
<protein>
    <submittedName>
        <fullName evidence="2">Uncharacterized protein</fullName>
    </submittedName>
</protein>
<sequence>MYNHNSTLESGPATRSTRPQPRAMS</sequence>
<name>A0A0A9AJ76_ARUDO</name>
<reference evidence="2" key="1">
    <citation type="submission" date="2014-09" db="EMBL/GenBank/DDBJ databases">
        <authorList>
            <person name="Magalhaes I.L.F."/>
            <person name="Oliveira U."/>
            <person name="Santos F.R."/>
            <person name="Vidigal T.H.D.A."/>
            <person name="Brescovit A.D."/>
            <person name="Santos A.J."/>
        </authorList>
    </citation>
    <scope>NUCLEOTIDE SEQUENCE</scope>
    <source>
        <tissue evidence="2">Shoot tissue taken approximately 20 cm above the soil surface</tissue>
    </source>
</reference>
<accession>A0A0A9AJ76</accession>